<reference evidence="1 2" key="1">
    <citation type="journal article" date="2016" name="Nat. Commun.">
        <title>Thousands of microbial genomes shed light on interconnected biogeochemical processes in an aquifer system.</title>
        <authorList>
            <person name="Anantharaman K."/>
            <person name="Brown C.T."/>
            <person name="Hug L.A."/>
            <person name="Sharon I."/>
            <person name="Castelle C.J."/>
            <person name="Probst A.J."/>
            <person name="Thomas B.C."/>
            <person name="Singh A."/>
            <person name="Wilkins M.J."/>
            <person name="Karaoz U."/>
            <person name="Brodie E.L."/>
            <person name="Williams K.H."/>
            <person name="Hubbard S.S."/>
            <person name="Banfield J.F."/>
        </authorList>
    </citation>
    <scope>NUCLEOTIDE SEQUENCE [LARGE SCALE GENOMIC DNA]</scope>
</reference>
<evidence type="ECO:0000313" key="1">
    <source>
        <dbReference type="EMBL" id="OGL98119.1"/>
    </source>
</evidence>
<accession>A0A1F7W5T5</accession>
<dbReference type="EMBL" id="MGFE01000023">
    <property type="protein sequence ID" value="OGL98119.1"/>
    <property type="molecule type" value="Genomic_DNA"/>
</dbReference>
<dbReference type="Proteomes" id="UP000176501">
    <property type="component" value="Unassembled WGS sequence"/>
</dbReference>
<organism evidence="1 2">
    <name type="scientific">Candidatus Uhrbacteria bacterium RIFOXYB2_FULL_57_15</name>
    <dbReference type="NCBI Taxonomy" id="1802422"/>
    <lineage>
        <taxon>Bacteria</taxon>
        <taxon>Candidatus Uhriibacteriota</taxon>
    </lineage>
</organism>
<sequence length="66" mass="7440">MEETRQKWHVELIRSVNGLAEDVGLDDLGASRMREFVLSIAKSQYMAGNRAGIYWARNGKNKATTV</sequence>
<protein>
    <submittedName>
        <fullName evidence="1">Uncharacterized protein</fullName>
    </submittedName>
</protein>
<gene>
    <name evidence="1" type="ORF">A2304_03490</name>
</gene>
<evidence type="ECO:0000313" key="2">
    <source>
        <dbReference type="Proteomes" id="UP000176501"/>
    </source>
</evidence>
<proteinExistence type="predicted"/>
<comment type="caution">
    <text evidence="1">The sequence shown here is derived from an EMBL/GenBank/DDBJ whole genome shotgun (WGS) entry which is preliminary data.</text>
</comment>
<name>A0A1F7W5T5_9BACT</name>
<dbReference type="AlphaFoldDB" id="A0A1F7W5T5"/>